<name>A0AC34EZZ3_9BILA</name>
<organism evidence="1 2">
    <name type="scientific">Panagrolaimus sp. ES5</name>
    <dbReference type="NCBI Taxonomy" id="591445"/>
    <lineage>
        <taxon>Eukaryota</taxon>
        <taxon>Metazoa</taxon>
        <taxon>Ecdysozoa</taxon>
        <taxon>Nematoda</taxon>
        <taxon>Chromadorea</taxon>
        <taxon>Rhabditida</taxon>
        <taxon>Tylenchina</taxon>
        <taxon>Panagrolaimomorpha</taxon>
        <taxon>Panagrolaimoidea</taxon>
        <taxon>Panagrolaimidae</taxon>
        <taxon>Panagrolaimus</taxon>
    </lineage>
</organism>
<dbReference type="WBParaSite" id="ES5_v2.g10340.t1">
    <property type="protein sequence ID" value="ES5_v2.g10340.t1"/>
    <property type="gene ID" value="ES5_v2.g10340"/>
</dbReference>
<dbReference type="Proteomes" id="UP000887579">
    <property type="component" value="Unplaced"/>
</dbReference>
<sequence>MIQQLMTMDIDLYQFNESNNKLDYEWHRDLWISKKWKTIVKTRLCDDCKKWFKMEAKKVVETHTKKVEKVKENSGTVKRKEIDDEKRRKKVRVHDGYEEDSDEESEDVENVFESEDSILSDEDNNSDMEKEINHEEQPIENTSLTIGSTLAWSPLNHLQYEQGYVFPSINTIFRHPQNSVEDQSIQTSISQHTTSQDNSLYNTS</sequence>
<proteinExistence type="predicted"/>
<reference evidence="2" key="1">
    <citation type="submission" date="2022-11" db="UniProtKB">
        <authorList>
            <consortium name="WormBaseParasite"/>
        </authorList>
    </citation>
    <scope>IDENTIFICATION</scope>
</reference>
<evidence type="ECO:0000313" key="1">
    <source>
        <dbReference type="Proteomes" id="UP000887579"/>
    </source>
</evidence>
<accession>A0AC34EZZ3</accession>
<protein>
    <submittedName>
        <fullName evidence="2">Uncharacterized protein</fullName>
    </submittedName>
</protein>
<evidence type="ECO:0000313" key="2">
    <source>
        <dbReference type="WBParaSite" id="ES5_v2.g10340.t1"/>
    </source>
</evidence>